<reference evidence="2 3" key="1">
    <citation type="submission" date="2016-11" db="EMBL/GenBank/DDBJ databases">
        <authorList>
            <person name="Jaros S."/>
            <person name="Januszkiewicz K."/>
            <person name="Wedrychowicz H."/>
        </authorList>
    </citation>
    <scope>NUCLEOTIDE SEQUENCE [LARGE SCALE GENOMIC DNA]</scope>
    <source>
        <strain evidence="2 3">DSM 18772</strain>
    </source>
</reference>
<dbReference type="RefSeq" id="WP_143184707.1">
    <property type="nucleotide sequence ID" value="NZ_FQYR01000005.1"/>
</dbReference>
<keyword evidence="3" id="KW-1185">Reference proteome</keyword>
<dbReference type="Proteomes" id="UP000184510">
    <property type="component" value="Unassembled WGS sequence"/>
</dbReference>
<protein>
    <recommendedName>
        <fullName evidence="4">Cell division protein FtsL</fullName>
    </recommendedName>
</protein>
<accession>A0A1M6PDX5</accession>
<keyword evidence="1" id="KW-0812">Transmembrane</keyword>
<name>A0A1M6PDX5_9BACT</name>
<evidence type="ECO:0008006" key="4">
    <source>
        <dbReference type="Google" id="ProtNLM"/>
    </source>
</evidence>
<dbReference type="STRING" id="1123071.SAMN02745181_3159"/>
<evidence type="ECO:0000313" key="2">
    <source>
        <dbReference type="EMBL" id="SHK06136.1"/>
    </source>
</evidence>
<gene>
    <name evidence="2" type="ORF">SAMN02745181_3159</name>
</gene>
<proteinExistence type="predicted"/>
<keyword evidence="1" id="KW-1133">Transmembrane helix</keyword>
<organism evidence="2 3">
    <name type="scientific">Rubritalea squalenifaciens DSM 18772</name>
    <dbReference type="NCBI Taxonomy" id="1123071"/>
    <lineage>
        <taxon>Bacteria</taxon>
        <taxon>Pseudomonadati</taxon>
        <taxon>Verrucomicrobiota</taxon>
        <taxon>Verrucomicrobiia</taxon>
        <taxon>Verrucomicrobiales</taxon>
        <taxon>Rubritaleaceae</taxon>
        <taxon>Rubritalea</taxon>
    </lineage>
</organism>
<evidence type="ECO:0000256" key="1">
    <source>
        <dbReference type="SAM" id="Phobius"/>
    </source>
</evidence>
<dbReference type="OrthoDB" id="9857660at2"/>
<dbReference type="InParanoid" id="A0A1M6PDX5"/>
<dbReference type="EMBL" id="FQYR01000005">
    <property type="protein sequence ID" value="SHK06136.1"/>
    <property type="molecule type" value="Genomic_DNA"/>
</dbReference>
<keyword evidence="1" id="KW-0472">Membrane</keyword>
<sequence>MNKRRSQANTFGASHVVILIGAAFMLAVAGVMHAYVKNRQVEVAREIDETQRHIEEIQEQTKLILVNKDRKLNRHLIRNELSERGSELCSIPPQVVEVVEPATGSGDAVAVSTP</sequence>
<feature type="transmembrane region" description="Helical" evidence="1">
    <location>
        <begin position="12"/>
        <end position="36"/>
    </location>
</feature>
<evidence type="ECO:0000313" key="3">
    <source>
        <dbReference type="Proteomes" id="UP000184510"/>
    </source>
</evidence>
<dbReference type="AlphaFoldDB" id="A0A1M6PDX5"/>